<evidence type="ECO:0000313" key="4">
    <source>
        <dbReference type="EMBL" id="EEN67193.1"/>
    </source>
</evidence>
<dbReference type="Pfam" id="PF13855">
    <property type="entry name" value="LRR_8"/>
    <property type="match status" value="3"/>
</dbReference>
<dbReference type="InterPro" id="IPR003591">
    <property type="entry name" value="Leu-rich_rpt_typical-subtyp"/>
</dbReference>
<evidence type="ECO:0008006" key="5">
    <source>
        <dbReference type="Google" id="ProtNLM"/>
    </source>
</evidence>
<dbReference type="SMART" id="SM00369">
    <property type="entry name" value="LRR_TYP"/>
    <property type="match status" value="11"/>
</dbReference>
<dbReference type="SUPFAM" id="SSF52058">
    <property type="entry name" value="L domain-like"/>
    <property type="match status" value="1"/>
</dbReference>
<dbReference type="PANTHER" id="PTHR45712:SF22">
    <property type="entry name" value="INSULIN-LIKE GROWTH FACTOR-BINDING PROTEIN COMPLEX ACID LABILE SUBUNIT"/>
    <property type="match status" value="1"/>
</dbReference>
<dbReference type="AlphaFoldDB" id="C3XWT3"/>
<reference evidence="4" key="1">
    <citation type="journal article" date="2008" name="Nature">
        <title>The amphioxus genome and the evolution of the chordate karyotype.</title>
        <authorList>
            <consortium name="US DOE Joint Genome Institute (JGI-PGF)"/>
            <person name="Putnam N.H."/>
            <person name="Butts T."/>
            <person name="Ferrier D.E.K."/>
            <person name="Furlong R.F."/>
            <person name="Hellsten U."/>
            <person name="Kawashima T."/>
            <person name="Robinson-Rechavi M."/>
            <person name="Shoguchi E."/>
            <person name="Terry A."/>
            <person name="Yu J.-K."/>
            <person name="Benito-Gutierrez E.L."/>
            <person name="Dubchak I."/>
            <person name="Garcia-Fernandez J."/>
            <person name="Gibson-Brown J.J."/>
            <person name="Grigoriev I.V."/>
            <person name="Horton A.C."/>
            <person name="de Jong P.J."/>
            <person name="Jurka J."/>
            <person name="Kapitonov V.V."/>
            <person name="Kohara Y."/>
            <person name="Kuroki Y."/>
            <person name="Lindquist E."/>
            <person name="Lucas S."/>
            <person name="Osoegawa K."/>
            <person name="Pennacchio L.A."/>
            <person name="Salamov A.A."/>
            <person name="Satou Y."/>
            <person name="Sauka-Spengler T."/>
            <person name="Schmutz J."/>
            <person name="Shin-I T."/>
            <person name="Toyoda A."/>
            <person name="Bronner-Fraser M."/>
            <person name="Fujiyama A."/>
            <person name="Holland L.Z."/>
            <person name="Holland P.W.H."/>
            <person name="Satoh N."/>
            <person name="Rokhsar D.S."/>
        </authorList>
    </citation>
    <scope>NUCLEOTIDE SEQUENCE [LARGE SCALE GENOMIC DNA]</scope>
    <source>
        <strain evidence="4">S238N-H82</strain>
        <tissue evidence="4">Testes</tissue>
    </source>
</reference>
<keyword evidence="2" id="KW-0677">Repeat</keyword>
<evidence type="ECO:0000256" key="3">
    <source>
        <dbReference type="SAM" id="SignalP"/>
    </source>
</evidence>
<keyword evidence="3" id="KW-0732">Signal</keyword>
<dbReference type="Gene3D" id="3.80.10.10">
    <property type="entry name" value="Ribonuclease Inhibitor"/>
    <property type="match status" value="3"/>
</dbReference>
<dbReference type="InParanoid" id="C3XWT3"/>
<dbReference type="FunFam" id="3.80.10.10:FF:001360">
    <property type="entry name" value="Uncharacterized protein"/>
    <property type="match status" value="1"/>
</dbReference>
<sequence length="619" mass="68341">MGRKLRCLLIFLLIILKEPNLQVDGWWLLTPKADCSCAPSSRCDCTDRGLTSIPQNLPTSVYGLDLKRNKITMIQKGTFANLSQLQELNLFENQITMIQAGTFVNLARLQELDLSRNKISMIQPGTFVNLARLQELNLSANKISMIQAGLFVNLARLQKLNLSFNQITMIQSGTFANLPQLQELSLDNNQMSMIQAGTFANLPQLQRLVLSNNHISMIQAGAFTNLPRLQELLLTYNQISMIQAGLRVTLPLIHELWLVNNQITIIQAGTFVNLPQLQELWLTNNQITMIQEGAFANLPKFRHLDLRNNKLSAIVPLAFGLLPSNLVIKLDGNPWQCDCKMAPFRLDLTEFPTFTDQIRCAQPAKLRAGIALISTVILTIWHKRRTKNTPSDPSSGLDSSVAMSNMNMTGTVVTNGHYYQTGPGHGNQYEDIDQHNHLGQGQSPTITESNPNTTAIVVTSGHDPQCEVLNQRNQKERGHSQGNAQPLNVESLDEVLGALDRNPIYAGVGASPRDQTSATMVSGHYQTGQGQSQAIHEAKNRPYGTGPIALGQGSLYKVKGQSQDITESNKYTIAMAEASDHDQTGQGQYQAVIEAKNQSYGTGQIALGQKSLYKVKCQS</sequence>
<proteinExistence type="predicted"/>
<dbReference type="EMBL" id="GG666471">
    <property type="protein sequence ID" value="EEN67193.1"/>
    <property type="molecule type" value="Genomic_DNA"/>
</dbReference>
<name>C3XWT3_BRAFL</name>
<feature type="chain" id="PRO_5002934856" description="LRRCT domain-containing protein" evidence="3">
    <location>
        <begin position="23"/>
        <end position="619"/>
    </location>
</feature>
<feature type="signal peptide" evidence="3">
    <location>
        <begin position="1"/>
        <end position="22"/>
    </location>
</feature>
<protein>
    <recommendedName>
        <fullName evidence="5">LRRCT domain-containing protein</fullName>
    </recommendedName>
</protein>
<evidence type="ECO:0000256" key="1">
    <source>
        <dbReference type="ARBA" id="ARBA00022614"/>
    </source>
</evidence>
<dbReference type="PANTHER" id="PTHR45712">
    <property type="entry name" value="AGAP008170-PA"/>
    <property type="match status" value="1"/>
</dbReference>
<dbReference type="PROSITE" id="PS51450">
    <property type="entry name" value="LRR"/>
    <property type="match status" value="3"/>
</dbReference>
<dbReference type="eggNOG" id="KOG0619">
    <property type="taxonomic scope" value="Eukaryota"/>
</dbReference>
<dbReference type="InterPro" id="IPR050333">
    <property type="entry name" value="SLRP"/>
</dbReference>
<accession>C3XWT3</accession>
<dbReference type="InterPro" id="IPR001611">
    <property type="entry name" value="Leu-rich_rpt"/>
</dbReference>
<dbReference type="FunFam" id="3.80.10.10:FF:000169">
    <property type="entry name" value="TLR4 interactor with leucine rich repeats"/>
    <property type="match status" value="1"/>
</dbReference>
<keyword evidence="1" id="KW-0433">Leucine-rich repeat</keyword>
<dbReference type="InterPro" id="IPR032675">
    <property type="entry name" value="LRR_dom_sf"/>
</dbReference>
<gene>
    <name evidence="4" type="ORF">BRAFLDRAFT_88418</name>
</gene>
<evidence type="ECO:0000256" key="2">
    <source>
        <dbReference type="ARBA" id="ARBA00022737"/>
    </source>
</evidence>
<organism>
    <name type="scientific">Branchiostoma floridae</name>
    <name type="common">Florida lancelet</name>
    <name type="synonym">Amphioxus</name>
    <dbReference type="NCBI Taxonomy" id="7739"/>
    <lineage>
        <taxon>Eukaryota</taxon>
        <taxon>Metazoa</taxon>
        <taxon>Chordata</taxon>
        <taxon>Cephalochordata</taxon>
        <taxon>Leptocardii</taxon>
        <taxon>Amphioxiformes</taxon>
        <taxon>Branchiostomatidae</taxon>
        <taxon>Branchiostoma</taxon>
    </lineage>
</organism>